<dbReference type="GO" id="GO:0016783">
    <property type="term" value="F:sulfurtransferase activity"/>
    <property type="evidence" value="ECO:0007669"/>
    <property type="project" value="InterPro"/>
</dbReference>
<dbReference type="SUPFAM" id="SSF52402">
    <property type="entry name" value="Adenine nucleotide alpha hydrolases-like"/>
    <property type="match status" value="1"/>
</dbReference>
<organism evidence="3 4">
    <name type="scientific">Desulfotomaculum nigrificans (strain DSM 14880 / VKM B-2319 / CO-1-SRB)</name>
    <name type="common">Desulfotomaculum carboxydivorans</name>
    <dbReference type="NCBI Taxonomy" id="868595"/>
    <lineage>
        <taxon>Bacteria</taxon>
        <taxon>Bacillati</taxon>
        <taxon>Bacillota</taxon>
        <taxon>Clostridia</taxon>
        <taxon>Eubacteriales</taxon>
        <taxon>Desulfotomaculaceae</taxon>
        <taxon>Desulfotomaculum</taxon>
    </lineage>
</organism>
<dbReference type="STRING" id="868595.Desca_1938"/>
<dbReference type="PANTHER" id="PTHR43169">
    <property type="entry name" value="EXSB FAMILY PROTEIN"/>
    <property type="match status" value="1"/>
</dbReference>
<dbReference type="eggNOG" id="COG1606">
    <property type="taxonomic scope" value="Bacteria"/>
</dbReference>
<accession>F6B8T6</accession>
<evidence type="ECO:0000256" key="1">
    <source>
        <dbReference type="PIRSR" id="PIRSR006661-1"/>
    </source>
</evidence>
<dbReference type="InterPro" id="IPR005232">
    <property type="entry name" value="LarE"/>
</dbReference>
<dbReference type="KEGG" id="dca:Desca_1938"/>
<evidence type="ECO:0000313" key="3">
    <source>
        <dbReference type="EMBL" id="AEF94779.1"/>
    </source>
</evidence>
<dbReference type="AlphaFoldDB" id="F6B8T6"/>
<protein>
    <recommendedName>
        <fullName evidence="2">Asparagine synthetase domain-containing protein</fullName>
    </recommendedName>
</protein>
<dbReference type="GO" id="GO:0006529">
    <property type="term" value="P:asparagine biosynthetic process"/>
    <property type="evidence" value="ECO:0007669"/>
    <property type="project" value="InterPro"/>
</dbReference>
<dbReference type="NCBIfam" id="TIGR00268">
    <property type="entry name" value="ATP-dependent sacrificial sulfur transferase LarE"/>
    <property type="match status" value="1"/>
</dbReference>
<dbReference type="Pfam" id="PF00733">
    <property type="entry name" value="Asn_synthase"/>
    <property type="match status" value="1"/>
</dbReference>
<dbReference type="PIRSF" id="PIRSF006661">
    <property type="entry name" value="PP-lp_UCP006661"/>
    <property type="match status" value="1"/>
</dbReference>
<feature type="domain" description="Asparagine synthetase" evidence="2">
    <location>
        <begin position="18"/>
        <end position="83"/>
    </location>
</feature>
<feature type="active site" description="Nucleophile and sulfur donor" evidence="1">
    <location>
        <position position="176"/>
    </location>
</feature>
<dbReference type="CDD" id="cd01990">
    <property type="entry name" value="LarE-like"/>
    <property type="match status" value="1"/>
</dbReference>
<dbReference type="GO" id="GO:0004066">
    <property type="term" value="F:asparagine synthase (glutamine-hydrolyzing) activity"/>
    <property type="evidence" value="ECO:0007669"/>
    <property type="project" value="InterPro"/>
</dbReference>
<dbReference type="EMBL" id="CP002736">
    <property type="protein sequence ID" value="AEF94779.1"/>
    <property type="molecule type" value="Genomic_DNA"/>
</dbReference>
<reference evidence="3 4" key="1">
    <citation type="submission" date="2011-05" db="EMBL/GenBank/DDBJ databases">
        <title>Complete sequence of Desulfotomaculum carboxydivorans CO-1-SRB.</title>
        <authorList>
            <consortium name="US DOE Joint Genome Institute"/>
            <person name="Lucas S."/>
            <person name="Han J."/>
            <person name="Lapidus A."/>
            <person name="Cheng J.-F."/>
            <person name="Goodwin L."/>
            <person name="Pitluck S."/>
            <person name="Peters L."/>
            <person name="Mikhailova N."/>
            <person name="Lu M."/>
            <person name="Han C."/>
            <person name="Tapia R."/>
            <person name="Land M."/>
            <person name="Hauser L."/>
            <person name="Kyrpides N."/>
            <person name="Ivanova N."/>
            <person name="Pagani I."/>
            <person name="Stams A."/>
            <person name="Plugge C."/>
            <person name="Muyzer G."/>
            <person name="Kuever J."/>
            <person name="Parshina S."/>
            <person name="Ivanova A."/>
            <person name="Nazina T."/>
            <person name="Woyke T."/>
        </authorList>
    </citation>
    <scope>NUCLEOTIDE SEQUENCE [LARGE SCALE GENOMIC DNA]</scope>
    <source>
        <strain evidence="4">DSM 14880 / VKM B-2319 / CO-1-SRB</strain>
    </source>
</reference>
<evidence type="ECO:0000313" key="4">
    <source>
        <dbReference type="Proteomes" id="UP000009226"/>
    </source>
</evidence>
<dbReference type="Proteomes" id="UP000009226">
    <property type="component" value="Chromosome"/>
</dbReference>
<dbReference type="PANTHER" id="PTHR43169:SF2">
    <property type="entry name" value="NAD_GMP SYNTHASE DOMAIN-CONTAINING PROTEIN"/>
    <property type="match status" value="1"/>
</dbReference>
<proteinExistence type="predicted"/>
<dbReference type="InterPro" id="IPR052188">
    <property type="entry name" value="Ni-pincer_cofactor_biosynth"/>
</dbReference>
<name>F6B8T6_DESCC</name>
<dbReference type="HOGENOM" id="CLU_061181_2_0_9"/>
<dbReference type="Gene3D" id="3.40.50.620">
    <property type="entry name" value="HUPs"/>
    <property type="match status" value="1"/>
</dbReference>
<dbReference type="InterPro" id="IPR014729">
    <property type="entry name" value="Rossmann-like_a/b/a_fold"/>
</dbReference>
<sequence>MKTLDEKLKNLREKIRGYGSVLITFSGGVDSTLLLKILAEELPSRTLAVTAISDTFTLEEIERAQKLAKELGVEHLLIESTEMTDQRFVSNPPERCYYCKHIRFSKLKEIARDRGIENIVDGSNIDDLADFRPGTKAVEELGVKSPLQEVGLSKAEVRELSRRLGLPTWNVPAVACLASRIPYGETITKDKLLTIKAGEDFLKSLGFSPCRLRHHGNLARIEVPRDKFINLIEHQEEITNYLKNLGFTYITLDIMGLRSGSMNESLKHSCNEE</sequence>
<dbReference type="InterPro" id="IPR001962">
    <property type="entry name" value="Asn_synthase"/>
</dbReference>
<gene>
    <name evidence="3" type="ordered locus">Desca_1938</name>
</gene>
<evidence type="ECO:0000259" key="2">
    <source>
        <dbReference type="Pfam" id="PF00733"/>
    </source>
</evidence>
<keyword evidence="4" id="KW-1185">Reference proteome</keyword>
<dbReference type="RefSeq" id="WP_013810454.1">
    <property type="nucleotide sequence ID" value="NC_015565.1"/>
</dbReference>